<proteinExistence type="predicted"/>
<evidence type="ECO:0000313" key="2">
    <source>
        <dbReference type="Proteomes" id="UP000198666"/>
    </source>
</evidence>
<dbReference type="EMBL" id="FMZB01000009">
    <property type="protein sequence ID" value="SDD31869.1"/>
    <property type="molecule type" value="Genomic_DNA"/>
</dbReference>
<gene>
    <name evidence="1" type="ORF">SAMN05421663_10930</name>
</gene>
<reference evidence="2" key="1">
    <citation type="submission" date="2016-10" db="EMBL/GenBank/DDBJ databases">
        <authorList>
            <person name="Varghese N."/>
            <person name="Submissions S."/>
        </authorList>
    </citation>
    <scope>NUCLEOTIDE SEQUENCE [LARGE SCALE GENOMIC DNA]</scope>
    <source>
        <strain evidence="2">DSM 21620</strain>
    </source>
</reference>
<keyword evidence="2" id="KW-1185">Reference proteome</keyword>
<name>A0A1G6TS65_9BACI</name>
<dbReference type="Proteomes" id="UP000198666">
    <property type="component" value="Unassembled WGS sequence"/>
</dbReference>
<accession>A0A1G6TS65</accession>
<evidence type="ECO:0000313" key="1">
    <source>
        <dbReference type="EMBL" id="SDD31869.1"/>
    </source>
</evidence>
<dbReference type="RefSeq" id="WP_170829717.1">
    <property type="nucleotide sequence ID" value="NZ_FMZB01000009.1"/>
</dbReference>
<protein>
    <submittedName>
        <fullName evidence="1">Uncharacterized protein</fullName>
    </submittedName>
</protein>
<sequence length="57" mass="6633">MFKVIAVDSNQVKLEFVGKDGEVFTFDTYEAAESFMREVKAKDTLPERYRVLVKKID</sequence>
<organism evidence="1 2">
    <name type="scientific">Terribacillus halophilus</name>
    <dbReference type="NCBI Taxonomy" id="361279"/>
    <lineage>
        <taxon>Bacteria</taxon>
        <taxon>Bacillati</taxon>
        <taxon>Bacillota</taxon>
        <taxon>Bacilli</taxon>
        <taxon>Bacillales</taxon>
        <taxon>Bacillaceae</taxon>
        <taxon>Terribacillus</taxon>
    </lineage>
</organism>
<dbReference type="AlphaFoldDB" id="A0A1G6TS65"/>